<feature type="transmembrane region" description="Helical" evidence="1">
    <location>
        <begin position="236"/>
        <end position="259"/>
    </location>
</feature>
<keyword evidence="3" id="KW-1185">Reference proteome</keyword>
<protein>
    <submittedName>
        <fullName evidence="2">(salmon louse) hypothetical protein</fullName>
    </submittedName>
</protein>
<sequence length="260" mass="28221">MSSRSSPLLQLRAALSSLCFFPYSTGPILLCSSKPFTPISPVLRVSLLRISSRCPHSLPLIASMLFHTAGPSSVAFQARPLLSRLFPVLLVVLLPSPQSQGVLRFSCADCARFLPAALSLSLPHVTVLSWHRLFFASSTSFRAAAGRPPPTDSGRAPLRITPLPLGLSPESPVHFLCASPCRFSSIWVLSFAAPGPPFLVWPPVWLEVGVPLLRASGWRLPVLVVPCLSPVLPFRIAAIICALAPLLSLFLFWGPLFFFY</sequence>
<keyword evidence="1" id="KW-0472">Membrane</keyword>
<organism evidence="2 3">
    <name type="scientific">Lepeophtheirus salmonis</name>
    <name type="common">Salmon louse</name>
    <name type="synonym">Caligus salmonis</name>
    <dbReference type="NCBI Taxonomy" id="72036"/>
    <lineage>
        <taxon>Eukaryota</taxon>
        <taxon>Metazoa</taxon>
        <taxon>Ecdysozoa</taxon>
        <taxon>Arthropoda</taxon>
        <taxon>Crustacea</taxon>
        <taxon>Multicrustacea</taxon>
        <taxon>Hexanauplia</taxon>
        <taxon>Copepoda</taxon>
        <taxon>Siphonostomatoida</taxon>
        <taxon>Caligidae</taxon>
        <taxon>Lepeophtheirus</taxon>
    </lineage>
</organism>
<comment type="caution">
    <text evidence="2">The sequence shown here is derived from an EMBL/GenBank/DDBJ whole genome shotgun (WGS) entry which is preliminary data.</text>
</comment>
<evidence type="ECO:0000256" key="1">
    <source>
        <dbReference type="SAM" id="Phobius"/>
    </source>
</evidence>
<dbReference type="Proteomes" id="UP000675881">
    <property type="component" value="Unassembled WGS sequence"/>
</dbReference>
<name>A0A817FG90_LEPSM</name>
<reference evidence="2" key="1">
    <citation type="submission" date="2021-02" db="EMBL/GenBank/DDBJ databases">
        <authorList>
            <person name="Bekaert M."/>
        </authorList>
    </citation>
    <scope>NUCLEOTIDE SEQUENCE</scope>
    <source>
        <strain evidence="2">IoA-00</strain>
    </source>
</reference>
<proteinExistence type="predicted"/>
<accession>A0A817FG90</accession>
<dbReference type="EMBL" id="CAJNVT010000128">
    <property type="protein sequence ID" value="CAF2746243.1"/>
    <property type="molecule type" value="Genomic_DNA"/>
</dbReference>
<dbReference type="AlphaFoldDB" id="A0A817FG90"/>
<keyword evidence="1" id="KW-1133">Transmembrane helix</keyword>
<evidence type="ECO:0000313" key="2">
    <source>
        <dbReference type="EMBL" id="CAF2746243.1"/>
    </source>
</evidence>
<gene>
    <name evidence="2" type="ORF">LSAA_300</name>
</gene>
<keyword evidence="1" id="KW-0812">Transmembrane</keyword>
<evidence type="ECO:0000313" key="3">
    <source>
        <dbReference type="Proteomes" id="UP000675881"/>
    </source>
</evidence>